<protein>
    <submittedName>
        <fullName evidence="1">NUDIX hydrolase</fullName>
    </submittedName>
</protein>
<dbReference type="GO" id="GO:0016787">
    <property type="term" value="F:hydrolase activity"/>
    <property type="evidence" value="ECO:0007669"/>
    <property type="project" value="UniProtKB-KW"/>
</dbReference>
<accession>A0A481Z2D7</accession>
<name>A0A481Z2D7_9VIRU</name>
<dbReference type="InterPro" id="IPR015797">
    <property type="entry name" value="NUDIX_hydrolase-like_dom_sf"/>
</dbReference>
<sequence length="184" mass="21473">MDNIDICKIENLPKNIINQSKKNRIERSGVIIYTICDNKFYFGLGVDHESGDITDFGGGIKKKDFSLIDGTLREFTEESLGVFGKFSHDEIEKCICVYNQHTMIVFIPLKLDKNKINKTFNQRLKYVKEPEVDSIFWITKETFINLVYGKKVYDEYEKCERSMYTRIRSVFSSALNKNNFISCL</sequence>
<evidence type="ECO:0000313" key="1">
    <source>
        <dbReference type="EMBL" id="QBK89882.1"/>
    </source>
</evidence>
<proteinExistence type="predicted"/>
<organism evidence="1">
    <name type="scientific">Pithovirus LCPAC101</name>
    <dbReference type="NCBI Taxonomy" id="2506586"/>
    <lineage>
        <taxon>Viruses</taxon>
        <taxon>Pithoviruses</taxon>
    </lineage>
</organism>
<reference evidence="1" key="1">
    <citation type="journal article" date="2019" name="MBio">
        <title>Virus Genomes from Deep Sea Sediments Expand the Ocean Megavirome and Support Independent Origins of Viral Gigantism.</title>
        <authorList>
            <person name="Backstrom D."/>
            <person name="Yutin N."/>
            <person name="Jorgensen S.L."/>
            <person name="Dharamshi J."/>
            <person name="Homa F."/>
            <person name="Zaremba-Niedwiedzka K."/>
            <person name="Spang A."/>
            <person name="Wolf Y.I."/>
            <person name="Koonin E.V."/>
            <person name="Ettema T.J."/>
        </authorList>
    </citation>
    <scope>NUCLEOTIDE SEQUENCE</scope>
</reference>
<dbReference type="SUPFAM" id="SSF55811">
    <property type="entry name" value="Nudix"/>
    <property type="match status" value="1"/>
</dbReference>
<dbReference type="EMBL" id="MK500444">
    <property type="protein sequence ID" value="QBK89882.1"/>
    <property type="molecule type" value="Genomic_DNA"/>
</dbReference>
<keyword evidence="1" id="KW-0378">Hydrolase</keyword>
<gene>
    <name evidence="1" type="ORF">LCPAC101_01650</name>
</gene>